<sequence length="138" mass="15010">MLYIIILIVLGIAAAPSLILAKKPDAKETLDKLVPFQGWLGVIVCLVGIWRTIEGIIYIEVLTIAPMVWIIWMVVAIVEVVLGFIMGFGLINTYVLSRNPKTEEKGQQLIAKLQPLQGAFGIAAIVIGVLAIIGTFIL</sequence>
<organism evidence="2 3">
    <name type="scientific">Zophobihabitans entericus</name>
    <dbReference type="NCBI Taxonomy" id="1635327"/>
    <lineage>
        <taxon>Bacteria</taxon>
        <taxon>Pseudomonadati</taxon>
        <taxon>Pseudomonadota</taxon>
        <taxon>Gammaproteobacteria</taxon>
        <taxon>Orbales</taxon>
        <taxon>Orbaceae</taxon>
        <taxon>Zophobihabitans</taxon>
    </lineage>
</organism>
<keyword evidence="1" id="KW-0472">Membrane</keyword>
<name>A0A6G9IAU1_9GAMM</name>
<feature type="transmembrane region" description="Helical" evidence="1">
    <location>
        <begin position="37"/>
        <end position="57"/>
    </location>
</feature>
<keyword evidence="1" id="KW-0812">Transmembrane</keyword>
<feature type="transmembrane region" description="Helical" evidence="1">
    <location>
        <begin position="69"/>
        <end position="96"/>
    </location>
</feature>
<proteinExistence type="predicted"/>
<reference evidence="2 3" key="1">
    <citation type="submission" date="2020-03" db="EMBL/GenBank/DDBJ databases">
        <title>Complete genome sequence of Orbus sp. IPMB12 (BCRC 80908).</title>
        <authorList>
            <person name="Lo W.-S."/>
            <person name="Chang T.-H."/>
            <person name="Kuo C.-H."/>
        </authorList>
    </citation>
    <scope>NUCLEOTIDE SEQUENCE [LARGE SCALE GENOMIC DNA]</scope>
    <source>
        <strain evidence="2 3">IPMB12</strain>
    </source>
</reference>
<dbReference type="RefSeq" id="WP_166916040.1">
    <property type="nucleotide sequence ID" value="NZ_CP050253.1"/>
</dbReference>
<keyword evidence="3" id="KW-1185">Reference proteome</keyword>
<accession>A0A6G9IAU1</accession>
<evidence type="ECO:0000313" key="2">
    <source>
        <dbReference type="EMBL" id="QIQ21333.1"/>
    </source>
</evidence>
<evidence type="ECO:0000256" key="1">
    <source>
        <dbReference type="SAM" id="Phobius"/>
    </source>
</evidence>
<dbReference type="InParanoid" id="A0A6G9IAU1"/>
<gene>
    <name evidence="2" type="ORF">IPMB12_06305</name>
</gene>
<dbReference type="KEGG" id="orb:IPMB12_06305"/>
<dbReference type="EMBL" id="CP050253">
    <property type="protein sequence ID" value="QIQ21333.1"/>
    <property type="molecule type" value="Genomic_DNA"/>
</dbReference>
<keyword evidence="1" id="KW-1133">Transmembrane helix</keyword>
<dbReference type="AlphaFoldDB" id="A0A6G9IAU1"/>
<protein>
    <submittedName>
        <fullName evidence="2">Uncharacterized protein</fullName>
    </submittedName>
</protein>
<evidence type="ECO:0000313" key="3">
    <source>
        <dbReference type="Proteomes" id="UP000501168"/>
    </source>
</evidence>
<dbReference type="Proteomes" id="UP000501168">
    <property type="component" value="Chromosome"/>
</dbReference>
<feature type="transmembrane region" description="Helical" evidence="1">
    <location>
        <begin position="116"/>
        <end position="137"/>
    </location>
</feature>